<dbReference type="OrthoDB" id="3699661at2"/>
<protein>
    <submittedName>
        <fullName evidence="1">Uncharacterized protein</fullName>
    </submittedName>
</protein>
<keyword evidence="2" id="KW-1185">Reference proteome</keyword>
<dbReference type="AlphaFoldDB" id="H5XP66"/>
<accession>H5XP66</accession>
<evidence type="ECO:0000313" key="1">
    <source>
        <dbReference type="EMBL" id="EHR63779.1"/>
    </source>
</evidence>
<dbReference type="STRING" id="882082.SaccyDRAFT_4984"/>
<organism evidence="1 2">
    <name type="scientific">Saccharomonospora cyanea NA-134</name>
    <dbReference type="NCBI Taxonomy" id="882082"/>
    <lineage>
        <taxon>Bacteria</taxon>
        <taxon>Bacillati</taxon>
        <taxon>Actinomycetota</taxon>
        <taxon>Actinomycetes</taxon>
        <taxon>Pseudonocardiales</taxon>
        <taxon>Pseudonocardiaceae</taxon>
        <taxon>Saccharomonospora</taxon>
    </lineage>
</organism>
<dbReference type="RefSeq" id="WP_005460322.1">
    <property type="nucleotide sequence ID" value="NZ_CM001440.1"/>
</dbReference>
<sequence>MTVTVIDVTTEELLRSREELLQRLRLTPDELRERVRSEVATSDERDALQRLDEISFLLGE</sequence>
<dbReference type="HOGENOM" id="CLU_2773433_0_0_11"/>
<reference evidence="1 2" key="1">
    <citation type="submission" date="2011-11" db="EMBL/GenBank/DDBJ databases">
        <title>The Noncontiguous Finished sequence of Saccharomonospora cyanea NA-134.</title>
        <authorList>
            <consortium name="US DOE Joint Genome Institute"/>
            <person name="Lucas S."/>
            <person name="Han J."/>
            <person name="Lapidus A."/>
            <person name="Cheng J.-F."/>
            <person name="Goodwin L."/>
            <person name="Pitluck S."/>
            <person name="Peters L."/>
            <person name="Ovchinnikova G."/>
            <person name="Lu M."/>
            <person name="Detter J.C."/>
            <person name="Han C."/>
            <person name="Tapia R."/>
            <person name="Land M."/>
            <person name="Hauser L."/>
            <person name="Kyrpides N."/>
            <person name="Ivanova N."/>
            <person name="Pagani I."/>
            <person name="Brambilla E.-M."/>
            <person name="Klenk H.-P."/>
            <person name="Woyke T."/>
        </authorList>
    </citation>
    <scope>NUCLEOTIDE SEQUENCE [LARGE SCALE GENOMIC DNA]</scope>
    <source>
        <strain evidence="1 2">NA-134</strain>
    </source>
</reference>
<proteinExistence type="predicted"/>
<name>H5XP66_9PSEU</name>
<dbReference type="EMBL" id="CM001440">
    <property type="protein sequence ID" value="EHR63779.1"/>
    <property type="molecule type" value="Genomic_DNA"/>
</dbReference>
<dbReference type="Proteomes" id="UP000002791">
    <property type="component" value="Chromosome"/>
</dbReference>
<evidence type="ECO:0000313" key="2">
    <source>
        <dbReference type="Proteomes" id="UP000002791"/>
    </source>
</evidence>
<gene>
    <name evidence="1" type="ORF">SaccyDRAFT_4984</name>
</gene>